<sequence length="611" mass="68190">MEQLVNFIIRPPRAEYNPKHDLLDQEFMLKGKWYQRKDVKVQNSRGDVLQCSHYMPIVNPQEKPLPCVIYCHGNSGCRVDASEAAIVLLPSNITVLTLDFSGSGISGGDYVTLGWNEKDDLMAVVDYLRQDGNVSLIGLWGRSMGAVASLMYGAGDPSIAGMVLDSPFSDLVDLMMELVGTYKFPLPKFTVKFAIQYMRKAIQKKAKFDIMDLNTIKVAKSCFVPVLFGHAIDDDFICPYHSDRIFEAYMGDKNIIKFEGDHNSPRPQFYFDSLNIFFHNVLQPPEDEVGGTYFEMVHDYFGKDSWRSLHEVGCDPESPVVSKVPSSSSTADAIKQVRSKPVSRIEVPLDIQHKDNQSGVEREEIGDYHLPSSSKMITFELSNGHPHGPPVPTTMDDDQYVEYQLDDLAGFPCDMEEEERVSLEHFICKMMFIYLNLVLLCIFQMFMEAVNESLKDLELRHPNAEEQLASVSLASVKSSQKDNPDAYSIGELGNPLKTLPTPTSVKHHVPVKTESASSFAVNHQNLATLDPSPETSASSVVTPFDNPPSIMESESITTSSSSETAGSLHGSTDTDLSGNTKATLTVERNPANHIMDGLLRRWDFNLFRNGR</sequence>
<dbReference type="Proteomes" id="UP000886885">
    <property type="component" value="Chromosome 8A"/>
</dbReference>
<dbReference type="AlphaFoldDB" id="A0A8X7ZB18"/>
<comment type="caution">
    <text evidence="3">The sequence shown here is derived from an EMBL/GenBank/DDBJ whole genome shotgun (WGS) entry which is preliminary data.</text>
</comment>
<dbReference type="PANTHER" id="PTHR43358:SF4">
    <property type="entry name" value="ALPHA_BETA HYDROLASE FOLD-1 DOMAIN-CONTAINING PROTEIN"/>
    <property type="match status" value="1"/>
</dbReference>
<dbReference type="PANTHER" id="PTHR43358">
    <property type="entry name" value="ALPHA/BETA-HYDROLASE"/>
    <property type="match status" value="1"/>
</dbReference>
<dbReference type="OrthoDB" id="10249433at2759"/>
<evidence type="ECO:0000259" key="2">
    <source>
        <dbReference type="Pfam" id="PF12146"/>
    </source>
</evidence>
<name>A0A8X7ZB18_POPTO</name>
<evidence type="ECO:0000256" key="1">
    <source>
        <dbReference type="SAM" id="MobiDB-lite"/>
    </source>
</evidence>
<dbReference type="InterPro" id="IPR022742">
    <property type="entry name" value="Hydrolase_4"/>
</dbReference>
<dbReference type="EMBL" id="JAAWWB010000015">
    <property type="protein sequence ID" value="KAG6766484.1"/>
    <property type="molecule type" value="Genomic_DNA"/>
</dbReference>
<dbReference type="Pfam" id="PF12146">
    <property type="entry name" value="Hydrolase_4"/>
    <property type="match status" value="1"/>
</dbReference>
<feature type="compositionally biased region" description="Low complexity" evidence="1">
    <location>
        <begin position="549"/>
        <end position="564"/>
    </location>
</feature>
<keyword evidence="4" id="KW-1185">Reference proteome</keyword>
<evidence type="ECO:0000313" key="4">
    <source>
        <dbReference type="Proteomes" id="UP000886885"/>
    </source>
</evidence>
<reference evidence="3" key="1">
    <citation type="journal article" date="2020" name="bioRxiv">
        <title>Hybrid origin of Populus tomentosa Carr. identified through genome sequencing and phylogenomic analysis.</title>
        <authorList>
            <person name="An X."/>
            <person name="Gao K."/>
            <person name="Chen Z."/>
            <person name="Li J."/>
            <person name="Yang X."/>
            <person name="Yang X."/>
            <person name="Zhou J."/>
            <person name="Guo T."/>
            <person name="Zhao T."/>
            <person name="Huang S."/>
            <person name="Miao D."/>
            <person name="Khan W.U."/>
            <person name="Rao P."/>
            <person name="Ye M."/>
            <person name="Lei B."/>
            <person name="Liao W."/>
            <person name="Wang J."/>
            <person name="Ji L."/>
            <person name="Li Y."/>
            <person name="Guo B."/>
            <person name="Mustafa N.S."/>
            <person name="Li S."/>
            <person name="Yun Q."/>
            <person name="Keller S.R."/>
            <person name="Mao J."/>
            <person name="Zhang R."/>
            <person name="Strauss S.H."/>
        </authorList>
    </citation>
    <scope>NUCLEOTIDE SEQUENCE</scope>
    <source>
        <strain evidence="3">GM15</strain>
        <tissue evidence="3">Leaf</tissue>
    </source>
</reference>
<feature type="compositionally biased region" description="Polar residues" evidence="1">
    <location>
        <begin position="528"/>
        <end position="541"/>
    </location>
</feature>
<proteinExistence type="predicted"/>
<protein>
    <recommendedName>
        <fullName evidence="2">Serine aminopeptidase S33 domain-containing protein</fullName>
    </recommendedName>
</protein>
<evidence type="ECO:0000313" key="3">
    <source>
        <dbReference type="EMBL" id="KAG6766484.1"/>
    </source>
</evidence>
<feature type="compositionally biased region" description="Polar residues" evidence="1">
    <location>
        <begin position="569"/>
        <end position="580"/>
    </location>
</feature>
<accession>A0A8X7ZB18</accession>
<dbReference type="InterPro" id="IPR052920">
    <property type="entry name" value="DNA-binding_regulatory"/>
</dbReference>
<organism evidence="3 4">
    <name type="scientific">Populus tomentosa</name>
    <name type="common">Chinese white poplar</name>
    <dbReference type="NCBI Taxonomy" id="118781"/>
    <lineage>
        <taxon>Eukaryota</taxon>
        <taxon>Viridiplantae</taxon>
        <taxon>Streptophyta</taxon>
        <taxon>Embryophyta</taxon>
        <taxon>Tracheophyta</taxon>
        <taxon>Spermatophyta</taxon>
        <taxon>Magnoliopsida</taxon>
        <taxon>eudicotyledons</taxon>
        <taxon>Gunneridae</taxon>
        <taxon>Pentapetalae</taxon>
        <taxon>rosids</taxon>
        <taxon>fabids</taxon>
        <taxon>Malpighiales</taxon>
        <taxon>Salicaceae</taxon>
        <taxon>Saliceae</taxon>
        <taxon>Populus</taxon>
    </lineage>
</organism>
<feature type="region of interest" description="Disordered" evidence="1">
    <location>
        <begin position="474"/>
        <end position="508"/>
    </location>
</feature>
<gene>
    <name evidence="3" type="ORF">POTOM_030570</name>
</gene>
<feature type="domain" description="Serine aminopeptidase S33" evidence="2">
    <location>
        <begin position="64"/>
        <end position="174"/>
    </location>
</feature>
<feature type="region of interest" description="Disordered" evidence="1">
    <location>
        <begin position="528"/>
        <end position="580"/>
    </location>
</feature>